<evidence type="ECO:0000313" key="22">
    <source>
        <dbReference type="Proteomes" id="UP000472272"/>
    </source>
</evidence>
<dbReference type="GO" id="GO:0050982">
    <property type="term" value="P:detection of mechanical stimulus"/>
    <property type="evidence" value="ECO:0007669"/>
    <property type="project" value="Ensembl"/>
</dbReference>
<dbReference type="GO" id="GO:0030485">
    <property type="term" value="C:smooth muscle contractile fiber"/>
    <property type="evidence" value="ECO:0007669"/>
    <property type="project" value="Ensembl"/>
</dbReference>
<dbReference type="GO" id="GO:0006909">
    <property type="term" value="P:phagocytosis"/>
    <property type="evidence" value="ECO:0007669"/>
    <property type="project" value="Ensembl"/>
</dbReference>
<dbReference type="GO" id="GO:0004888">
    <property type="term" value="F:transmembrane signaling receptor activity"/>
    <property type="evidence" value="ECO:0007669"/>
    <property type="project" value="TreeGrafter"/>
</dbReference>
<dbReference type="Pfam" id="PF17736">
    <property type="entry name" value="Ig_C17orf99"/>
    <property type="match status" value="1"/>
</dbReference>
<reference evidence="21" key="3">
    <citation type="submission" date="2025-09" db="UniProtKB">
        <authorList>
            <consortium name="Ensembl"/>
        </authorList>
    </citation>
    <scope>IDENTIFICATION</scope>
</reference>
<keyword evidence="22" id="KW-1185">Reference proteome</keyword>
<feature type="chain" id="PRO_5025684629" description="Platelet endothelial cell adhesion molecule" evidence="19">
    <location>
        <begin position="20"/>
        <end position="749"/>
    </location>
</feature>
<evidence type="ECO:0000256" key="19">
    <source>
        <dbReference type="SAM" id="SignalP"/>
    </source>
</evidence>
<dbReference type="GO" id="GO:0005615">
    <property type="term" value="C:extracellular space"/>
    <property type="evidence" value="ECO:0007669"/>
    <property type="project" value="Ensembl"/>
</dbReference>
<dbReference type="KEGG" id="pmua:114587892"/>
<dbReference type="PROSITE" id="PS50835">
    <property type="entry name" value="IG_LIKE"/>
    <property type="match status" value="4"/>
</dbReference>
<keyword evidence="14" id="KW-0325">Glycoprotein</keyword>
<dbReference type="GO" id="GO:0051897">
    <property type="term" value="P:positive regulation of phosphatidylinositol 3-kinase/protein kinase B signal transduction"/>
    <property type="evidence" value="ECO:0007669"/>
    <property type="project" value="Ensembl"/>
</dbReference>
<dbReference type="InterPro" id="IPR040878">
    <property type="entry name" value="IL-40-like_Ig"/>
</dbReference>
<dbReference type="GO" id="GO:0005829">
    <property type="term" value="C:cytosol"/>
    <property type="evidence" value="ECO:0007669"/>
    <property type="project" value="Ensembl"/>
</dbReference>
<feature type="transmembrane region" description="Helical" evidence="18">
    <location>
        <begin position="591"/>
        <end position="613"/>
    </location>
</feature>
<feature type="region of interest" description="Disordered" evidence="17">
    <location>
        <begin position="638"/>
        <end position="676"/>
    </location>
</feature>
<feature type="region of interest" description="Disordered" evidence="17">
    <location>
        <begin position="710"/>
        <end position="749"/>
    </location>
</feature>
<dbReference type="Proteomes" id="UP000472272">
    <property type="component" value="Chromosome 2"/>
</dbReference>
<evidence type="ECO:0000256" key="10">
    <source>
        <dbReference type="ARBA" id="ARBA00022949"/>
    </source>
</evidence>
<evidence type="ECO:0000256" key="11">
    <source>
        <dbReference type="ARBA" id="ARBA00022989"/>
    </source>
</evidence>
<gene>
    <name evidence="21" type="primary">PECAM1</name>
</gene>
<dbReference type="GO" id="GO:0071260">
    <property type="term" value="P:cellular response to mechanical stimulus"/>
    <property type="evidence" value="ECO:0007669"/>
    <property type="project" value="Ensembl"/>
</dbReference>
<name>A0A670HY77_PODMU</name>
<dbReference type="GO" id="GO:0035696">
    <property type="term" value="P:monocyte extravasation"/>
    <property type="evidence" value="ECO:0007669"/>
    <property type="project" value="Ensembl"/>
</dbReference>
<keyword evidence="12 18" id="KW-0472">Membrane</keyword>
<dbReference type="GO" id="GO:0005730">
    <property type="term" value="C:nucleolus"/>
    <property type="evidence" value="ECO:0007669"/>
    <property type="project" value="Ensembl"/>
</dbReference>
<keyword evidence="5" id="KW-0597">Phosphoprotein</keyword>
<feature type="compositionally biased region" description="Basic and acidic residues" evidence="17">
    <location>
        <begin position="659"/>
        <end position="669"/>
    </location>
</feature>
<dbReference type="AlphaFoldDB" id="A0A670HY77"/>
<evidence type="ECO:0000259" key="20">
    <source>
        <dbReference type="PROSITE" id="PS50835"/>
    </source>
</evidence>
<organism evidence="21 22">
    <name type="scientific">Podarcis muralis</name>
    <name type="common">Wall lizard</name>
    <name type="synonym">Lacerta muralis</name>
    <dbReference type="NCBI Taxonomy" id="64176"/>
    <lineage>
        <taxon>Eukaryota</taxon>
        <taxon>Metazoa</taxon>
        <taxon>Chordata</taxon>
        <taxon>Craniata</taxon>
        <taxon>Vertebrata</taxon>
        <taxon>Euteleostomi</taxon>
        <taxon>Lepidosauria</taxon>
        <taxon>Squamata</taxon>
        <taxon>Bifurcata</taxon>
        <taxon>Unidentata</taxon>
        <taxon>Episquamata</taxon>
        <taxon>Laterata</taxon>
        <taxon>Lacertibaenia</taxon>
        <taxon>Lacertidae</taxon>
        <taxon>Podarcis</taxon>
    </lineage>
</organism>
<keyword evidence="7 19" id="KW-0732">Signal</keyword>
<reference evidence="21 22" key="1">
    <citation type="journal article" date="2019" name="Proc. Natl. Acad. Sci. U.S.A.">
        <title>Regulatory changes in pterin and carotenoid genes underlie balanced color polymorphisms in the wall lizard.</title>
        <authorList>
            <person name="Andrade P."/>
            <person name="Pinho C."/>
            <person name="Perez I de Lanuza G."/>
            <person name="Afonso S."/>
            <person name="Brejcha J."/>
            <person name="Rubin C.J."/>
            <person name="Wallerman O."/>
            <person name="Pereira P."/>
            <person name="Sabatino S.J."/>
            <person name="Bellati A."/>
            <person name="Pellitteri-Rosa D."/>
            <person name="Bosakova Z."/>
            <person name="Bunikis I."/>
            <person name="Carretero M.A."/>
            <person name="Feiner N."/>
            <person name="Marsik P."/>
            <person name="Pauperio F."/>
            <person name="Salvi D."/>
            <person name="Soler L."/>
            <person name="While G.M."/>
            <person name="Uller T."/>
            <person name="Font E."/>
            <person name="Andersson L."/>
            <person name="Carneiro M."/>
        </authorList>
    </citation>
    <scope>NUCLEOTIDE SEQUENCE</scope>
</reference>
<dbReference type="SMART" id="SM00409">
    <property type="entry name" value="IG"/>
    <property type="match status" value="5"/>
</dbReference>
<evidence type="ECO:0000256" key="4">
    <source>
        <dbReference type="ARBA" id="ARBA00022475"/>
    </source>
</evidence>
<evidence type="ECO:0000256" key="7">
    <source>
        <dbReference type="ARBA" id="ARBA00022729"/>
    </source>
</evidence>
<dbReference type="InterPro" id="IPR050488">
    <property type="entry name" value="Ig_Fc_receptor"/>
</dbReference>
<dbReference type="GO" id="GO:0007266">
    <property type="term" value="P:Rho protein signal transduction"/>
    <property type="evidence" value="ECO:0007669"/>
    <property type="project" value="Ensembl"/>
</dbReference>
<feature type="domain" description="Ig-like" evidence="20">
    <location>
        <begin position="25"/>
        <end position="110"/>
    </location>
</feature>
<protein>
    <recommendedName>
        <fullName evidence="16">Platelet endothelial cell adhesion molecule</fullName>
    </recommendedName>
</protein>
<dbReference type="GeneTree" id="ENSGT01140000282577"/>
<dbReference type="GO" id="GO:0007159">
    <property type="term" value="P:leukocyte cell-cell adhesion"/>
    <property type="evidence" value="ECO:0007669"/>
    <property type="project" value="Ensembl"/>
</dbReference>
<accession>A0A670HY77</accession>
<evidence type="ECO:0000256" key="13">
    <source>
        <dbReference type="ARBA" id="ARBA00023157"/>
    </source>
</evidence>
<dbReference type="InterPro" id="IPR003599">
    <property type="entry name" value="Ig_sub"/>
</dbReference>
<dbReference type="InterPro" id="IPR036179">
    <property type="entry name" value="Ig-like_dom_sf"/>
</dbReference>
<dbReference type="GO" id="GO:0072672">
    <property type="term" value="P:neutrophil extravasation"/>
    <property type="evidence" value="ECO:0007669"/>
    <property type="project" value="Ensembl"/>
</dbReference>
<keyword evidence="10" id="KW-0965">Cell junction</keyword>
<dbReference type="GO" id="GO:0070830">
    <property type="term" value="P:bicellular tight junction assembly"/>
    <property type="evidence" value="ECO:0007669"/>
    <property type="project" value="Ensembl"/>
</dbReference>
<dbReference type="GO" id="GO:0042803">
    <property type="term" value="F:protein homodimerization activity"/>
    <property type="evidence" value="ECO:0007669"/>
    <property type="project" value="Ensembl"/>
</dbReference>
<dbReference type="GO" id="GO:0072011">
    <property type="term" value="P:glomerular endothelium development"/>
    <property type="evidence" value="ECO:0007669"/>
    <property type="project" value="Ensembl"/>
</dbReference>
<dbReference type="GO" id="GO:0045121">
    <property type="term" value="C:membrane raft"/>
    <property type="evidence" value="ECO:0007669"/>
    <property type="project" value="Ensembl"/>
</dbReference>
<feature type="signal peptide" evidence="19">
    <location>
        <begin position="1"/>
        <end position="19"/>
    </location>
</feature>
<evidence type="ECO:0000256" key="17">
    <source>
        <dbReference type="SAM" id="MobiDB-lite"/>
    </source>
</evidence>
<dbReference type="Pfam" id="PF13895">
    <property type="entry name" value="Ig_2"/>
    <property type="match status" value="4"/>
</dbReference>
<dbReference type="GO" id="GO:0005654">
    <property type="term" value="C:nucleoplasm"/>
    <property type="evidence" value="ECO:0007669"/>
    <property type="project" value="Ensembl"/>
</dbReference>
<dbReference type="InterPro" id="IPR013783">
    <property type="entry name" value="Ig-like_fold"/>
</dbReference>
<evidence type="ECO:0000256" key="18">
    <source>
        <dbReference type="SAM" id="Phobius"/>
    </source>
</evidence>
<dbReference type="GO" id="GO:0009897">
    <property type="term" value="C:external side of plasma membrane"/>
    <property type="evidence" value="ECO:0007669"/>
    <property type="project" value="Ensembl"/>
</dbReference>
<proteinExistence type="predicted"/>
<feature type="domain" description="Ig-like" evidence="20">
    <location>
        <begin position="123"/>
        <end position="308"/>
    </location>
</feature>
<dbReference type="RefSeq" id="XP_028568587.1">
    <property type="nucleotide sequence ID" value="XM_028712754.1"/>
</dbReference>
<dbReference type="GO" id="GO:0150107">
    <property type="term" value="P:positive regulation of protein localization to cell-cell junction"/>
    <property type="evidence" value="ECO:0007669"/>
    <property type="project" value="Ensembl"/>
</dbReference>
<dbReference type="CDD" id="cd00096">
    <property type="entry name" value="Ig"/>
    <property type="match status" value="1"/>
</dbReference>
<evidence type="ECO:0000313" key="21">
    <source>
        <dbReference type="Ensembl" id="ENSPMRP00000004087.1"/>
    </source>
</evidence>
<keyword evidence="4" id="KW-1003">Cell membrane</keyword>
<evidence type="ECO:0000256" key="14">
    <source>
        <dbReference type="ARBA" id="ARBA00023180"/>
    </source>
</evidence>
<dbReference type="OrthoDB" id="9950534at2759"/>
<dbReference type="GO" id="GO:0043410">
    <property type="term" value="P:positive regulation of MAPK cascade"/>
    <property type="evidence" value="ECO:0007669"/>
    <property type="project" value="Ensembl"/>
</dbReference>
<dbReference type="Ensembl" id="ENSPMRT00000004361.1">
    <property type="protein sequence ID" value="ENSPMRP00000004087.1"/>
    <property type="gene ID" value="ENSPMRG00000002789.1"/>
</dbReference>
<reference evidence="21" key="2">
    <citation type="submission" date="2025-08" db="UniProtKB">
        <authorList>
            <consortium name="Ensembl"/>
        </authorList>
    </citation>
    <scope>IDENTIFICATION</scope>
</reference>
<dbReference type="Pfam" id="PF00047">
    <property type="entry name" value="ig"/>
    <property type="match status" value="1"/>
</dbReference>
<evidence type="ECO:0000256" key="6">
    <source>
        <dbReference type="ARBA" id="ARBA00022692"/>
    </source>
</evidence>
<dbReference type="GO" id="GO:0090673">
    <property type="term" value="P:endothelial cell-matrix adhesion"/>
    <property type="evidence" value="ECO:0007669"/>
    <property type="project" value="Ensembl"/>
</dbReference>
<dbReference type="GO" id="GO:0043542">
    <property type="term" value="P:endothelial cell migration"/>
    <property type="evidence" value="ECO:0007669"/>
    <property type="project" value="Ensembl"/>
</dbReference>
<keyword evidence="9" id="KW-0130">Cell adhesion</keyword>
<dbReference type="GO" id="GO:0006955">
    <property type="term" value="P:immune response"/>
    <property type="evidence" value="ECO:0007669"/>
    <property type="project" value="TreeGrafter"/>
</dbReference>
<dbReference type="SUPFAM" id="SSF48726">
    <property type="entry name" value="Immunoglobulin"/>
    <property type="match status" value="5"/>
</dbReference>
<dbReference type="GO" id="GO:0050904">
    <property type="term" value="P:diapedesis"/>
    <property type="evidence" value="ECO:0007669"/>
    <property type="project" value="Ensembl"/>
</dbReference>
<dbReference type="GO" id="GO:0044291">
    <property type="term" value="C:cell-cell contact zone"/>
    <property type="evidence" value="ECO:0007669"/>
    <property type="project" value="Ensembl"/>
</dbReference>
<dbReference type="PANTHER" id="PTHR11481">
    <property type="entry name" value="IMMUNOGLOBULIN FC RECEPTOR"/>
    <property type="match status" value="1"/>
</dbReference>
<evidence type="ECO:0000256" key="9">
    <source>
        <dbReference type="ARBA" id="ARBA00022889"/>
    </source>
</evidence>
<dbReference type="GO" id="GO:0007166">
    <property type="term" value="P:cell surface receptor signaling pathway"/>
    <property type="evidence" value="ECO:0007669"/>
    <property type="project" value="Ensembl"/>
</dbReference>
<evidence type="ECO:0000256" key="12">
    <source>
        <dbReference type="ARBA" id="ARBA00023136"/>
    </source>
</evidence>
<dbReference type="Gene3D" id="2.60.40.10">
    <property type="entry name" value="Immunoglobulins"/>
    <property type="match status" value="6"/>
</dbReference>
<evidence type="ECO:0000256" key="15">
    <source>
        <dbReference type="ARBA" id="ARBA00023319"/>
    </source>
</evidence>
<dbReference type="GO" id="GO:0042060">
    <property type="term" value="P:wound healing"/>
    <property type="evidence" value="ECO:0007669"/>
    <property type="project" value="Ensembl"/>
</dbReference>
<dbReference type="OMA" id="FLSCDYE"/>
<evidence type="ECO:0000256" key="3">
    <source>
        <dbReference type="ARBA" id="ARBA00004285"/>
    </source>
</evidence>
<dbReference type="PANTHER" id="PTHR11481:SF5">
    <property type="entry name" value="PLATELET ENDOTHELIAL CELL ADHESION MOLECULE"/>
    <property type="match status" value="1"/>
</dbReference>
<evidence type="ECO:0000256" key="5">
    <source>
        <dbReference type="ARBA" id="ARBA00022553"/>
    </source>
</evidence>
<dbReference type="GO" id="GO:0061028">
    <property type="term" value="P:establishment of endothelial barrier"/>
    <property type="evidence" value="ECO:0007669"/>
    <property type="project" value="Ensembl"/>
</dbReference>
<keyword evidence="8" id="KW-0677">Repeat</keyword>
<feature type="domain" description="Ig-like" evidence="20">
    <location>
        <begin position="400"/>
        <end position="484"/>
    </location>
</feature>
<evidence type="ECO:0000256" key="8">
    <source>
        <dbReference type="ARBA" id="ARBA00022737"/>
    </source>
</evidence>
<comment type="subcellular location">
    <subcellularLocation>
        <location evidence="2">Cell junction</location>
    </subcellularLocation>
    <subcellularLocation>
        <location evidence="1">Cell membrane</location>
        <topology evidence="1">Single-pass type I membrane protein</topology>
    </subcellularLocation>
    <subcellularLocation>
        <location evidence="3">Membrane raft</location>
    </subcellularLocation>
</comment>
<evidence type="ECO:0000256" key="1">
    <source>
        <dbReference type="ARBA" id="ARBA00004251"/>
    </source>
</evidence>
<dbReference type="GO" id="GO:0032991">
    <property type="term" value="C:protein-containing complex"/>
    <property type="evidence" value="ECO:0007669"/>
    <property type="project" value="Ensembl"/>
</dbReference>
<dbReference type="InterPro" id="IPR007110">
    <property type="entry name" value="Ig-like_dom"/>
</dbReference>
<evidence type="ECO:0000256" key="2">
    <source>
        <dbReference type="ARBA" id="ARBA00004282"/>
    </source>
</evidence>
<keyword evidence="13" id="KW-1015">Disulfide bond</keyword>
<evidence type="ECO:0000256" key="16">
    <source>
        <dbReference type="ARBA" id="ARBA00049765"/>
    </source>
</evidence>
<keyword evidence="6 18" id="KW-0812">Transmembrane</keyword>
<sequence>MYCVLLLIFLHCCTLKAQSNVFTINSVTLRVAPSVEVNNGESVTLNCSADISKSEQFQMNYTFSFIKYGLLLVNSSSEQEWADYTIPTARFSDSGEYSCALDVEGKKKASGTVAVQVHGIRKPILTAEKTEVMEGETVSLSCKAPDEKAPFSLKFYKNHQRDSEQQWERHAFAENFAKLEYQINAGDTILFFECEVHKTLGARSEKSELSDKRIVTVIEPFSVPTLTVHPPQNITEGDHLRVDCTTIARHQDRIKIEMIIQKNKTILNSTKSGPSVQYSKVATMEDNGNYICKVELGSVSKISTVNVVVAELFSKPILVHNQTRWDENSLLQIECRVNSSLPIHFSVIKDDRVVASRDVYTVTKVRVSDTGVYVCRAEINGIAKESAPARLHVYAPVSKPRLSPPTSQVAVLGKLFTVNCYSSNGTLPITYTLYRGGIYVNKTEVKVNEPAKFLVKATNAHVPEDYSCEAKNGHSVPQRSTRVNITVIAPVGSISLGRPSHGDVEDGKELAISCSVGSGSYPIEFTFFRENHPKPLYKVTEKTKRIAVWYRDSLTSQDGGKYFCRADNQAKSPVESNMMTVNVVLASWKKWLIVIIIILIFLAIAIAASWWYVRKRAKAKGNPLELTSSIAATNSVGEKLTPRQNNEGEFYFGSGYNEDGEKNNLKSNEDGQGPDLENSEVEYTVVEVSAADAYRAPVVQKPETVYTEIRKATNGTGPGFQGPCPTGKHGAKDAGGNRHSRIESSPDET</sequence>
<dbReference type="GO" id="GO:0001886">
    <property type="term" value="P:endothelial cell morphogenesis"/>
    <property type="evidence" value="ECO:0007669"/>
    <property type="project" value="Ensembl"/>
</dbReference>
<feature type="compositionally biased region" description="Polar residues" evidence="17">
    <location>
        <begin position="638"/>
        <end position="647"/>
    </location>
</feature>
<dbReference type="CTD" id="5175"/>
<feature type="domain" description="Ig-like" evidence="20">
    <location>
        <begin position="490"/>
        <end position="580"/>
    </location>
</feature>
<keyword evidence="15" id="KW-0393">Immunoglobulin domain</keyword>
<dbReference type="GO" id="GO:0042311">
    <property type="term" value="P:vasodilation"/>
    <property type="evidence" value="ECO:0007669"/>
    <property type="project" value="Ensembl"/>
</dbReference>
<dbReference type="GO" id="GO:0030335">
    <property type="term" value="P:positive regulation of cell migration"/>
    <property type="evidence" value="ECO:0007669"/>
    <property type="project" value="Ensembl"/>
</dbReference>
<dbReference type="InterPro" id="IPR013151">
    <property type="entry name" value="Immunoglobulin_dom"/>
</dbReference>
<keyword evidence="11 18" id="KW-1133">Transmembrane helix</keyword>
<dbReference type="GO" id="GO:0007156">
    <property type="term" value="P:homophilic cell adhesion via plasma membrane adhesion molecules"/>
    <property type="evidence" value="ECO:0007669"/>
    <property type="project" value="Ensembl"/>
</dbReference>
<feature type="compositionally biased region" description="Basic and acidic residues" evidence="17">
    <location>
        <begin position="730"/>
        <end position="749"/>
    </location>
</feature>
<dbReference type="GO" id="GO:0001525">
    <property type="term" value="P:angiogenesis"/>
    <property type="evidence" value="ECO:0007669"/>
    <property type="project" value="Ensembl"/>
</dbReference>
<dbReference type="GeneID" id="114587892"/>